<feature type="transmembrane region" description="Helical" evidence="6">
    <location>
        <begin position="97"/>
        <end position="115"/>
    </location>
</feature>
<dbReference type="SUPFAM" id="SSF103473">
    <property type="entry name" value="MFS general substrate transporter"/>
    <property type="match status" value="1"/>
</dbReference>
<dbReference type="PANTHER" id="PTHR48022:SF10">
    <property type="entry name" value="MAJOR FACILITATOR SUPERFAMILY (MFS) PROFILE DOMAIN-CONTAINING PROTEIN"/>
    <property type="match status" value="1"/>
</dbReference>
<evidence type="ECO:0000313" key="9">
    <source>
        <dbReference type="Proteomes" id="UP000800040"/>
    </source>
</evidence>
<dbReference type="GO" id="GO:0016020">
    <property type="term" value="C:membrane"/>
    <property type="evidence" value="ECO:0007669"/>
    <property type="project" value="UniProtKB-SubCell"/>
</dbReference>
<dbReference type="PROSITE" id="PS50850">
    <property type="entry name" value="MFS"/>
    <property type="match status" value="1"/>
</dbReference>
<protein>
    <submittedName>
        <fullName evidence="8">General substrate transporter</fullName>
    </submittedName>
</protein>
<feature type="transmembrane region" description="Helical" evidence="6">
    <location>
        <begin position="404"/>
        <end position="428"/>
    </location>
</feature>
<keyword evidence="5 6" id="KW-0472">Membrane</keyword>
<dbReference type="InterPro" id="IPR050360">
    <property type="entry name" value="MFS_Sugar_Transporters"/>
</dbReference>
<keyword evidence="3 6" id="KW-0812">Transmembrane</keyword>
<feature type="transmembrane region" description="Helical" evidence="6">
    <location>
        <begin position="185"/>
        <end position="207"/>
    </location>
</feature>
<dbReference type="OrthoDB" id="6612291at2759"/>
<evidence type="ECO:0000256" key="1">
    <source>
        <dbReference type="ARBA" id="ARBA00004141"/>
    </source>
</evidence>
<feature type="transmembrane region" description="Helical" evidence="6">
    <location>
        <begin position="307"/>
        <end position="326"/>
    </location>
</feature>
<dbReference type="GO" id="GO:0005351">
    <property type="term" value="F:carbohydrate:proton symporter activity"/>
    <property type="evidence" value="ECO:0007669"/>
    <property type="project" value="TreeGrafter"/>
</dbReference>
<gene>
    <name evidence="8" type="ORF">BDW02DRAFT_568052</name>
</gene>
<dbReference type="EMBL" id="ML975287">
    <property type="protein sequence ID" value="KAF1835448.1"/>
    <property type="molecule type" value="Genomic_DNA"/>
</dbReference>
<accession>A0A6A5KDT4</accession>
<evidence type="ECO:0000256" key="4">
    <source>
        <dbReference type="ARBA" id="ARBA00022989"/>
    </source>
</evidence>
<comment type="subcellular location">
    <subcellularLocation>
        <location evidence="1">Membrane</location>
        <topology evidence="1">Multi-pass membrane protein</topology>
    </subcellularLocation>
</comment>
<evidence type="ECO:0000256" key="2">
    <source>
        <dbReference type="ARBA" id="ARBA00010992"/>
    </source>
</evidence>
<keyword evidence="9" id="KW-1185">Reference proteome</keyword>
<evidence type="ECO:0000256" key="3">
    <source>
        <dbReference type="ARBA" id="ARBA00022692"/>
    </source>
</evidence>
<feature type="transmembrane region" description="Helical" evidence="6">
    <location>
        <begin position="369"/>
        <end position="392"/>
    </location>
</feature>
<dbReference type="AlphaFoldDB" id="A0A6A5KDT4"/>
<evidence type="ECO:0000256" key="6">
    <source>
        <dbReference type="SAM" id="Phobius"/>
    </source>
</evidence>
<proteinExistence type="inferred from homology"/>
<reference evidence="8" key="1">
    <citation type="submission" date="2020-01" db="EMBL/GenBank/DDBJ databases">
        <authorList>
            <consortium name="DOE Joint Genome Institute"/>
            <person name="Haridas S."/>
            <person name="Albert R."/>
            <person name="Binder M."/>
            <person name="Bloem J."/>
            <person name="Labutti K."/>
            <person name="Salamov A."/>
            <person name="Andreopoulos B."/>
            <person name="Baker S.E."/>
            <person name="Barry K."/>
            <person name="Bills G."/>
            <person name="Bluhm B.H."/>
            <person name="Cannon C."/>
            <person name="Castanera R."/>
            <person name="Culley D.E."/>
            <person name="Daum C."/>
            <person name="Ezra D."/>
            <person name="Gonzalez J.B."/>
            <person name="Henrissat B."/>
            <person name="Kuo A."/>
            <person name="Liang C."/>
            <person name="Lipzen A."/>
            <person name="Lutzoni F."/>
            <person name="Magnuson J."/>
            <person name="Mondo S."/>
            <person name="Nolan M."/>
            <person name="Ohm R."/>
            <person name="Pangilinan J."/>
            <person name="Park H.-J."/>
            <person name="Ramirez L."/>
            <person name="Alfaro M."/>
            <person name="Sun H."/>
            <person name="Tritt A."/>
            <person name="Yoshinaga Y."/>
            <person name="Zwiers L.-H."/>
            <person name="Turgeon B.G."/>
            <person name="Goodwin S.B."/>
            <person name="Spatafora J.W."/>
            <person name="Crous P.W."/>
            <person name="Grigoriev I.V."/>
        </authorList>
    </citation>
    <scope>NUCLEOTIDE SEQUENCE</scope>
    <source>
        <strain evidence="8">P77</strain>
    </source>
</reference>
<feature type="transmembrane region" description="Helical" evidence="6">
    <location>
        <begin position="440"/>
        <end position="458"/>
    </location>
</feature>
<dbReference type="PROSITE" id="PS00217">
    <property type="entry name" value="SUGAR_TRANSPORT_2"/>
    <property type="match status" value="1"/>
</dbReference>
<sequence>MAELRDSTLWANRKCLLVCSAVAIASMQYGIDTAAVGGLQAMPGFLMVFGYEDPASPLGYGIDSTVQQLMTSLMNLGSCISAIAAGLFGAYFGRRHALWLACIICLAAVSVQIGSTSKAGLYAGRLFLGFSNGFLVVFSTVYCSEAAPAHLREIMVGLFSFYVNLGSIIGSVVDNYTSHYLSKLSYQIPLASMFIVPVLLGIALFFVPESPRWLLHHDKHDEARKSLERLRYDHGNQLELEWAEMIRGVAEEQRLSQSSGFLDMFRGNDLRRTLLCWGTIASQSASGVWFFIGYQTYFLALAGISKAFEYAIMNTCLGFIGVHLGLFAMNKLFGRRTIMIAGAIACGLCELACGIASSVEPTSKATGNVLVAFTALFMFFYNAGVGVATGPIATEIVSSRLRAWTVGSANGLGYFLAWLVAFCSPYFINPEDLNWGPQYTYIWAASNFICVLWFYFFLPETKARSLEELDEIFEAGIGARKFRLYECRIVEEAKHDVFGDEKVEEVAKQAA</sequence>
<dbReference type="InterPro" id="IPR005828">
    <property type="entry name" value="MFS_sugar_transport-like"/>
</dbReference>
<dbReference type="InterPro" id="IPR020846">
    <property type="entry name" value="MFS_dom"/>
</dbReference>
<feature type="domain" description="Major facilitator superfamily (MFS) profile" evidence="7">
    <location>
        <begin position="18"/>
        <end position="462"/>
    </location>
</feature>
<feature type="transmembrane region" description="Helical" evidence="6">
    <location>
        <begin position="154"/>
        <end position="173"/>
    </location>
</feature>
<dbReference type="Proteomes" id="UP000800040">
    <property type="component" value="Unassembled WGS sequence"/>
</dbReference>
<dbReference type="InterPro" id="IPR036259">
    <property type="entry name" value="MFS_trans_sf"/>
</dbReference>
<comment type="similarity">
    <text evidence="2">Belongs to the major facilitator superfamily. Sugar transporter (TC 2.A.1.1) family.</text>
</comment>
<feature type="transmembrane region" description="Helical" evidence="6">
    <location>
        <begin position="65"/>
        <end position="90"/>
    </location>
</feature>
<dbReference type="Pfam" id="PF00083">
    <property type="entry name" value="Sugar_tr"/>
    <property type="match status" value="1"/>
</dbReference>
<keyword evidence="4 6" id="KW-1133">Transmembrane helix</keyword>
<organism evidence="8 9">
    <name type="scientific">Decorospora gaudefroyi</name>
    <dbReference type="NCBI Taxonomy" id="184978"/>
    <lineage>
        <taxon>Eukaryota</taxon>
        <taxon>Fungi</taxon>
        <taxon>Dikarya</taxon>
        <taxon>Ascomycota</taxon>
        <taxon>Pezizomycotina</taxon>
        <taxon>Dothideomycetes</taxon>
        <taxon>Pleosporomycetidae</taxon>
        <taxon>Pleosporales</taxon>
        <taxon>Pleosporineae</taxon>
        <taxon>Pleosporaceae</taxon>
        <taxon>Decorospora</taxon>
    </lineage>
</organism>
<dbReference type="FunFam" id="1.20.1250.20:FF:000078">
    <property type="entry name" value="MFS maltose transporter, putative"/>
    <property type="match status" value="1"/>
</dbReference>
<evidence type="ECO:0000313" key="8">
    <source>
        <dbReference type="EMBL" id="KAF1835448.1"/>
    </source>
</evidence>
<name>A0A6A5KDT4_9PLEO</name>
<feature type="transmembrane region" description="Helical" evidence="6">
    <location>
        <begin position="274"/>
        <end position="295"/>
    </location>
</feature>
<dbReference type="PANTHER" id="PTHR48022">
    <property type="entry name" value="PLASTIDIC GLUCOSE TRANSPORTER 4"/>
    <property type="match status" value="1"/>
</dbReference>
<feature type="transmembrane region" description="Helical" evidence="6">
    <location>
        <begin position="121"/>
        <end position="142"/>
    </location>
</feature>
<dbReference type="Gene3D" id="1.20.1250.20">
    <property type="entry name" value="MFS general substrate transporter like domains"/>
    <property type="match status" value="1"/>
</dbReference>
<dbReference type="InterPro" id="IPR005829">
    <property type="entry name" value="Sugar_transporter_CS"/>
</dbReference>
<feature type="transmembrane region" description="Helical" evidence="6">
    <location>
        <begin position="338"/>
        <end position="357"/>
    </location>
</feature>
<evidence type="ECO:0000256" key="5">
    <source>
        <dbReference type="ARBA" id="ARBA00023136"/>
    </source>
</evidence>
<evidence type="ECO:0000259" key="7">
    <source>
        <dbReference type="PROSITE" id="PS50850"/>
    </source>
</evidence>